<organism evidence="2 3">
    <name type="scientific">Paenibacillus tundrae</name>
    <dbReference type="NCBI Taxonomy" id="528187"/>
    <lineage>
        <taxon>Bacteria</taxon>
        <taxon>Bacillati</taxon>
        <taxon>Bacillota</taxon>
        <taxon>Bacilli</taxon>
        <taxon>Bacillales</taxon>
        <taxon>Paenibacillaceae</taxon>
        <taxon>Paenibacillus</taxon>
    </lineage>
</organism>
<keyword evidence="3" id="KW-1185">Reference proteome</keyword>
<reference evidence="2 3" key="1">
    <citation type="submission" date="2023-07" db="EMBL/GenBank/DDBJ databases">
        <title>Sorghum-associated microbial communities from plants grown in Nebraska, USA.</title>
        <authorList>
            <person name="Schachtman D."/>
        </authorList>
    </citation>
    <scope>NUCLEOTIDE SEQUENCE [LARGE SCALE GENOMIC DNA]</scope>
    <source>
        <strain evidence="2 3">DS1314</strain>
    </source>
</reference>
<protein>
    <submittedName>
        <fullName evidence="2">Uncharacterized protein</fullName>
    </submittedName>
</protein>
<keyword evidence="1" id="KW-1133">Transmembrane helix</keyword>
<dbReference type="Proteomes" id="UP001233836">
    <property type="component" value="Unassembled WGS sequence"/>
</dbReference>
<evidence type="ECO:0000256" key="1">
    <source>
        <dbReference type="SAM" id="Phobius"/>
    </source>
</evidence>
<feature type="transmembrane region" description="Helical" evidence="1">
    <location>
        <begin position="12"/>
        <end position="31"/>
    </location>
</feature>
<accession>A0ABT9W644</accession>
<proteinExistence type="predicted"/>
<evidence type="ECO:0000313" key="2">
    <source>
        <dbReference type="EMBL" id="MDQ0168704.1"/>
    </source>
</evidence>
<gene>
    <name evidence="2" type="ORF">J2T19_000141</name>
</gene>
<sequence length="62" mass="6861">MMAKVERVVTRIAIVYFALGLLTALITWGWFSMKLGEFVLCAIFWPVFAAGYIYVGIGGVIS</sequence>
<feature type="transmembrane region" description="Helical" evidence="1">
    <location>
        <begin position="43"/>
        <end position="61"/>
    </location>
</feature>
<evidence type="ECO:0000313" key="3">
    <source>
        <dbReference type="Proteomes" id="UP001233836"/>
    </source>
</evidence>
<keyword evidence="1" id="KW-0472">Membrane</keyword>
<name>A0ABT9W644_9BACL</name>
<keyword evidence="1" id="KW-0812">Transmembrane</keyword>
<comment type="caution">
    <text evidence="2">The sequence shown here is derived from an EMBL/GenBank/DDBJ whole genome shotgun (WGS) entry which is preliminary data.</text>
</comment>
<dbReference type="EMBL" id="JAUSTI010000001">
    <property type="protein sequence ID" value="MDQ0168704.1"/>
    <property type="molecule type" value="Genomic_DNA"/>
</dbReference>